<dbReference type="Proteomes" id="UP000078454">
    <property type="component" value="Unassembled WGS sequence"/>
</dbReference>
<dbReference type="InterPro" id="IPR013216">
    <property type="entry name" value="Methyltransf_11"/>
</dbReference>
<dbReference type="SUPFAM" id="SSF53335">
    <property type="entry name" value="S-adenosyl-L-methionine-dependent methyltransferases"/>
    <property type="match status" value="1"/>
</dbReference>
<keyword evidence="1" id="KW-1133">Transmembrane helix</keyword>
<feature type="domain" description="Methyltransferase type 11" evidence="2">
    <location>
        <begin position="106"/>
        <end position="198"/>
    </location>
</feature>
<dbReference type="CDD" id="cd02440">
    <property type="entry name" value="AdoMet_MTases"/>
    <property type="match status" value="1"/>
</dbReference>
<dbReference type="GO" id="GO:0008757">
    <property type="term" value="F:S-adenosylmethionine-dependent methyltransferase activity"/>
    <property type="evidence" value="ECO:0007669"/>
    <property type="project" value="InterPro"/>
</dbReference>
<keyword evidence="4" id="KW-1185">Reference proteome</keyword>
<dbReference type="STRING" id="1850517.A8708_13185"/>
<evidence type="ECO:0000313" key="3">
    <source>
        <dbReference type="EMBL" id="OAS14345.1"/>
    </source>
</evidence>
<dbReference type="Pfam" id="PF08241">
    <property type="entry name" value="Methyltransf_11"/>
    <property type="match status" value="1"/>
</dbReference>
<dbReference type="PANTHER" id="PTHR43591">
    <property type="entry name" value="METHYLTRANSFERASE"/>
    <property type="match status" value="1"/>
</dbReference>
<dbReference type="Gene3D" id="3.40.50.150">
    <property type="entry name" value="Vaccinia Virus protein VP39"/>
    <property type="match status" value="1"/>
</dbReference>
<dbReference type="OrthoDB" id="2550827at2"/>
<sequence>MEDGRKSAAITGQALVTETGVWAALQIYIVQLASIVFFVGLSPIYYLNRYDLLRLKKKMKNPFYTSKFVRFMYKHPIIYEIELLLQNFPKPSRVFDVLPEMSGEVLQVGCGPGLLNKYYRNNTNIHFTNLDVNLPSLKLGKRMGRFDSYVHADICKAPFPDESFDVVLFARCFHHIRRTRKALEESLRVLKAGGIVIVADPVSIQKTSADEKMTGAYMINSSIDGVVWKFTIESLKEHILQNMPDGLVLESVIEKRLIHMTNYNFKYPNTDVVMILRKREGHDES</sequence>
<dbReference type="AlphaFoldDB" id="A0A197ZZH5"/>
<accession>A0A197ZZH5</accession>
<feature type="transmembrane region" description="Helical" evidence="1">
    <location>
        <begin position="25"/>
        <end position="47"/>
    </location>
</feature>
<reference evidence="3 4" key="1">
    <citation type="submission" date="2016-05" db="EMBL/GenBank/DDBJ databases">
        <title>Paenibacillus sp. 1ZS3-15 nov., isolated from the rhizosphere soil.</title>
        <authorList>
            <person name="Zhang X.X."/>
            <person name="Zhang J."/>
        </authorList>
    </citation>
    <scope>NUCLEOTIDE SEQUENCE [LARGE SCALE GENOMIC DNA]</scope>
    <source>
        <strain evidence="3 4">1ZS3-15</strain>
    </source>
</reference>
<keyword evidence="1" id="KW-0472">Membrane</keyword>
<dbReference type="EMBL" id="LYPB01000090">
    <property type="protein sequence ID" value="OAS14345.1"/>
    <property type="molecule type" value="Genomic_DNA"/>
</dbReference>
<comment type="caution">
    <text evidence="3">The sequence shown here is derived from an EMBL/GenBank/DDBJ whole genome shotgun (WGS) entry which is preliminary data.</text>
</comment>
<evidence type="ECO:0000259" key="2">
    <source>
        <dbReference type="Pfam" id="PF08241"/>
    </source>
</evidence>
<dbReference type="RefSeq" id="WP_068669876.1">
    <property type="nucleotide sequence ID" value="NZ_LYPB01000090.1"/>
</dbReference>
<name>A0A197ZZH5_9BACL</name>
<organism evidence="3 4">
    <name type="scientific">Paenibacillus oryzisoli</name>
    <dbReference type="NCBI Taxonomy" id="1850517"/>
    <lineage>
        <taxon>Bacteria</taxon>
        <taxon>Bacillati</taxon>
        <taxon>Bacillota</taxon>
        <taxon>Bacilli</taxon>
        <taxon>Bacillales</taxon>
        <taxon>Paenibacillaceae</taxon>
        <taxon>Paenibacillus</taxon>
    </lineage>
</organism>
<dbReference type="InterPro" id="IPR029063">
    <property type="entry name" value="SAM-dependent_MTases_sf"/>
</dbReference>
<evidence type="ECO:0000256" key="1">
    <source>
        <dbReference type="SAM" id="Phobius"/>
    </source>
</evidence>
<protein>
    <recommendedName>
        <fullName evidence="2">Methyltransferase type 11 domain-containing protein</fullName>
    </recommendedName>
</protein>
<keyword evidence="1" id="KW-0812">Transmembrane</keyword>
<evidence type="ECO:0000313" key="4">
    <source>
        <dbReference type="Proteomes" id="UP000078454"/>
    </source>
</evidence>
<proteinExistence type="predicted"/>
<dbReference type="PANTHER" id="PTHR43591:SF110">
    <property type="entry name" value="RHODANESE DOMAIN-CONTAINING PROTEIN"/>
    <property type="match status" value="1"/>
</dbReference>
<gene>
    <name evidence="3" type="ORF">A8708_13185</name>
</gene>